<dbReference type="Gene3D" id="3.30.1490.20">
    <property type="entry name" value="ATP-grasp fold, A domain"/>
    <property type="match status" value="1"/>
</dbReference>
<proteinExistence type="predicted"/>
<dbReference type="Proteomes" id="UP000234289">
    <property type="component" value="Unassembled WGS sequence"/>
</dbReference>
<gene>
    <name evidence="3" type="ORF">BAUR920_01654</name>
</gene>
<dbReference type="RefSeq" id="WP_101639027.1">
    <property type="nucleotide sequence ID" value="NZ_FXZG01000008.1"/>
</dbReference>
<dbReference type="PROSITE" id="PS50975">
    <property type="entry name" value="ATP_GRASP"/>
    <property type="match status" value="1"/>
</dbReference>
<dbReference type="EMBL" id="FXZG01000008">
    <property type="protein sequence ID" value="SMX81550.1"/>
    <property type="molecule type" value="Genomic_DNA"/>
</dbReference>
<evidence type="ECO:0000313" key="3">
    <source>
        <dbReference type="EMBL" id="SMX81550.1"/>
    </source>
</evidence>
<feature type="domain" description="ATP-grasp" evidence="2">
    <location>
        <begin position="90"/>
        <end position="312"/>
    </location>
</feature>
<evidence type="ECO:0000256" key="1">
    <source>
        <dbReference type="PROSITE-ProRule" id="PRU00409"/>
    </source>
</evidence>
<dbReference type="SUPFAM" id="SSF56059">
    <property type="entry name" value="Glutathione synthetase ATP-binding domain-like"/>
    <property type="match status" value="1"/>
</dbReference>
<evidence type="ECO:0000313" key="4">
    <source>
        <dbReference type="Proteomes" id="UP000234289"/>
    </source>
</evidence>
<sequence>MQSETTFDQPDHGDQAANPATFRLAKGIRDGYEVHRAALERGLNIRLLPRQVMQVMIPEDSDTVAGFAHGIPQQTSLAGATYAQDLRMRRAMLLKAGFSVPRGATFSVGRSRVLGRKFAERIGFPVVIKPAVGDNTIEVQTDITNKLQFKQAVEYLFTPPNNRKDFTRSAYALTELREPGKVNGKLVAPPGYRFLVEKQERGDYLRFLVIDGVVCNVLFCPDGPWKTRRVLVDDVTDTVHPSLIELATDAAKVVPGLNVVALDMVVPDYGVATSAEDAKIVEFSERPWLSVQLKTSPQLASRMADLILEAALPETAGYQLRELVDTEVLIGGAVDPVALLDVLADQFSELGIDGRLYESDHTLGQIRGQVKGDPKKIAWVYERLLDKGIKKQRAMLVEQKSL</sequence>
<protein>
    <recommendedName>
        <fullName evidence="2">ATP-grasp domain-containing protein</fullName>
    </recommendedName>
</protein>
<keyword evidence="1" id="KW-0067">ATP-binding</keyword>
<dbReference type="AlphaFoldDB" id="A0A2H1J283"/>
<keyword evidence="1" id="KW-0547">Nucleotide-binding</keyword>
<dbReference type="InterPro" id="IPR013815">
    <property type="entry name" value="ATP_grasp_subdomain_1"/>
</dbReference>
<organism evidence="3 4">
    <name type="scientific">Brevibacterium aurantiacum</name>
    <dbReference type="NCBI Taxonomy" id="273384"/>
    <lineage>
        <taxon>Bacteria</taxon>
        <taxon>Bacillati</taxon>
        <taxon>Actinomycetota</taxon>
        <taxon>Actinomycetes</taxon>
        <taxon>Micrococcales</taxon>
        <taxon>Brevibacteriaceae</taxon>
        <taxon>Brevibacterium</taxon>
    </lineage>
</organism>
<dbReference type="GO" id="GO:0005524">
    <property type="term" value="F:ATP binding"/>
    <property type="evidence" value="ECO:0007669"/>
    <property type="project" value="UniProtKB-UniRule"/>
</dbReference>
<dbReference type="GO" id="GO:0046872">
    <property type="term" value="F:metal ion binding"/>
    <property type="evidence" value="ECO:0007669"/>
    <property type="project" value="InterPro"/>
</dbReference>
<name>A0A2H1J283_BREAU</name>
<evidence type="ECO:0000259" key="2">
    <source>
        <dbReference type="PROSITE" id="PS50975"/>
    </source>
</evidence>
<accession>A0A2H1J283</accession>
<dbReference type="InterPro" id="IPR011761">
    <property type="entry name" value="ATP-grasp"/>
</dbReference>
<reference evidence="4" key="1">
    <citation type="submission" date="2017-03" db="EMBL/GenBank/DDBJ databases">
        <authorList>
            <person name="Monnet C."/>
        </authorList>
    </citation>
    <scope>NUCLEOTIDE SEQUENCE [LARGE SCALE GENOMIC DNA]</scope>
    <source>
        <strain evidence="4">CNRZ 920</strain>
    </source>
</reference>